<evidence type="ECO:0000313" key="7">
    <source>
        <dbReference type="EMBL" id="NAW52104.1"/>
    </source>
</evidence>
<evidence type="ECO:0000256" key="2">
    <source>
        <dbReference type="ARBA" id="ARBA00023008"/>
    </source>
</evidence>
<reference evidence="7 8" key="1">
    <citation type="submission" date="2019-11" db="EMBL/GenBank/DDBJ databases">
        <title>Characterization of Elizabethkingia argenteiflava sp. nov., isolated from inner surface of Soybean Pods.</title>
        <authorList>
            <person name="Mo S."/>
        </authorList>
    </citation>
    <scope>NUCLEOTIDE SEQUENCE [LARGE SCALE GENOMIC DNA]</scope>
    <source>
        <strain evidence="7 8">YB22</strain>
    </source>
</reference>
<keyword evidence="3" id="KW-0479">Metal-binding</keyword>
<evidence type="ECO:0000256" key="5">
    <source>
        <dbReference type="SAM" id="Phobius"/>
    </source>
</evidence>
<dbReference type="AlphaFoldDB" id="A0A845PW87"/>
<dbReference type="SUPFAM" id="SSF52833">
    <property type="entry name" value="Thioredoxin-like"/>
    <property type="match status" value="1"/>
</dbReference>
<comment type="similarity">
    <text evidence="1">Belongs to the SCO1/2 family.</text>
</comment>
<evidence type="ECO:0000256" key="3">
    <source>
        <dbReference type="PIRSR" id="PIRSR603782-1"/>
    </source>
</evidence>
<keyword evidence="5" id="KW-0812">Transmembrane</keyword>
<proteinExistence type="inferred from homology"/>
<dbReference type="PANTHER" id="PTHR12151">
    <property type="entry name" value="ELECTRON TRANSPORT PROTIN SCO1/SENC FAMILY MEMBER"/>
    <property type="match status" value="1"/>
</dbReference>
<gene>
    <name evidence="7" type="ORF">GNY06_12225</name>
</gene>
<name>A0A845PW87_9FLAO</name>
<feature type="disulfide bond" description="Redox-active" evidence="4">
    <location>
        <begin position="97"/>
        <end position="101"/>
    </location>
</feature>
<dbReference type="CDD" id="cd02968">
    <property type="entry name" value="SCO"/>
    <property type="match status" value="1"/>
</dbReference>
<dbReference type="GO" id="GO:0046872">
    <property type="term" value="F:metal ion binding"/>
    <property type="evidence" value="ECO:0007669"/>
    <property type="project" value="UniProtKB-KW"/>
</dbReference>
<feature type="transmembrane region" description="Helical" evidence="5">
    <location>
        <begin position="33"/>
        <end position="55"/>
    </location>
</feature>
<feature type="binding site" evidence="3">
    <location>
        <position position="101"/>
    </location>
    <ligand>
        <name>Cu cation</name>
        <dbReference type="ChEBI" id="CHEBI:23378"/>
    </ligand>
</feature>
<dbReference type="InterPro" id="IPR003782">
    <property type="entry name" value="SCO1/SenC"/>
</dbReference>
<feature type="binding site" evidence="3">
    <location>
        <position position="97"/>
    </location>
    <ligand>
        <name>Cu cation</name>
        <dbReference type="ChEBI" id="CHEBI:23378"/>
    </ligand>
</feature>
<dbReference type="PANTHER" id="PTHR12151:SF25">
    <property type="entry name" value="LINALOOL DEHYDRATASE_ISOMERASE DOMAIN-CONTAINING PROTEIN"/>
    <property type="match status" value="1"/>
</dbReference>
<dbReference type="EMBL" id="JAAABJ010000642">
    <property type="protein sequence ID" value="NAW52104.1"/>
    <property type="molecule type" value="Genomic_DNA"/>
</dbReference>
<feature type="domain" description="Thioredoxin" evidence="6">
    <location>
        <begin position="59"/>
        <end position="196"/>
    </location>
</feature>
<dbReference type="Gene3D" id="3.40.30.10">
    <property type="entry name" value="Glutaredoxin"/>
    <property type="match status" value="1"/>
</dbReference>
<evidence type="ECO:0000256" key="1">
    <source>
        <dbReference type="ARBA" id="ARBA00010996"/>
    </source>
</evidence>
<keyword evidence="5" id="KW-1133">Transmembrane helix</keyword>
<dbReference type="PROSITE" id="PS51352">
    <property type="entry name" value="THIOREDOXIN_2"/>
    <property type="match status" value="1"/>
</dbReference>
<evidence type="ECO:0000259" key="6">
    <source>
        <dbReference type="PROSITE" id="PS51352"/>
    </source>
</evidence>
<feature type="binding site" evidence="3">
    <location>
        <position position="184"/>
    </location>
    <ligand>
        <name>Cu cation</name>
        <dbReference type="ChEBI" id="CHEBI:23378"/>
    </ligand>
</feature>
<dbReference type="InterPro" id="IPR013766">
    <property type="entry name" value="Thioredoxin_domain"/>
</dbReference>
<dbReference type="Pfam" id="PF02630">
    <property type="entry name" value="SCO1-SenC"/>
    <property type="match status" value="1"/>
</dbReference>
<keyword evidence="5" id="KW-0472">Membrane</keyword>
<dbReference type="Proteomes" id="UP000553459">
    <property type="component" value="Unassembled WGS sequence"/>
</dbReference>
<evidence type="ECO:0000313" key="8">
    <source>
        <dbReference type="Proteomes" id="UP000553459"/>
    </source>
</evidence>
<organism evidence="7 8">
    <name type="scientific">Elizabethkingia argenteiflava</name>
    <dbReference type="NCBI Taxonomy" id="2681556"/>
    <lineage>
        <taxon>Bacteria</taxon>
        <taxon>Pseudomonadati</taxon>
        <taxon>Bacteroidota</taxon>
        <taxon>Flavobacteriia</taxon>
        <taxon>Flavobacteriales</taxon>
        <taxon>Weeksellaceae</taxon>
        <taxon>Elizabethkingia</taxon>
    </lineage>
</organism>
<keyword evidence="4" id="KW-1015">Disulfide bond</keyword>
<keyword evidence="8" id="KW-1185">Reference proteome</keyword>
<protein>
    <submittedName>
        <fullName evidence="7">SCO family protein</fullName>
    </submittedName>
</protein>
<dbReference type="InterPro" id="IPR036249">
    <property type="entry name" value="Thioredoxin-like_sf"/>
</dbReference>
<comment type="caution">
    <text evidence="7">The sequence shown here is derived from an EMBL/GenBank/DDBJ whole genome shotgun (WGS) entry which is preliminary data.</text>
</comment>
<keyword evidence="2 3" id="KW-0186">Copper</keyword>
<sequence length="247" mass="28646">MDFVVTIVKRNLRKILKIMQPPKNKKSKSSRQTIIKILLLIGGLFVLITVGVGYFKKDLYTVMKVPDFQLTDQNNRHISNRDMLGKVYLVEFFYSSCPSICPIMNNNIRYIEERINCPDFGVISISIDPAHDTPEFLRLHAQRIGVKSPHWHFLTGDRAYIEKIADQFNIYIGDQSDESESLNHSGMLALVDKKGNIRCRYKKDGMPMLYYSGLNYQDPQGKTPKLNGEYHPDREFLIEDIKRLLQE</sequence>
<evidence type="ECO:0000256" key="4">
    <source>
        <dbReference type="PIRSR" id="PIRSR603782-2"/>
    </source>
</evidence>
<accession>A0A845PW87</accession>